<keyword evidence="3 5" id="KW-0378">Hydrolase</keyword>
<dbReference type="Proteomes" id="UP000295371">
    <property type="component" value="Unassembled WGS sequence"/>
</dbReference>
<keyword evidence="8" id="KW-1185">Reference proteome</keyword>
<dbReference type="InterPro" id="IPR015797">
    <property type="entry name" value="NUDIX_hydrolase-like_dom_sf"/>
</dbReference>
<evidence type="ECO:0000259" key="6">
    <source>
        <dbReference type="PROSITE" id="PS51462"/>
    </source>
</evidence>
<dbReference type="SUPFAM" id="SSF55811">
    <property type="entry name" value="Nudix"/>
    <property type="match status" value="1"/>
</dbReference>
<dbReference type="PANTHER" id="PTHR43046">
    <property type="entry name" value="GDP-MANNOSE MANNOSYL HYDROLASE"/>
    <property type="match status" value="1"/>
</dbReference>
<dbReference type="InterPro" id="IPR020084">
    <property type="entry name" value="NUDIX_hydrolase_CS"/>
</dbReference>
<evidence type="ECO:0000256" key="1">
    <source>
        <dbReference type="ARBA" id="ARBA00001946"/>
    </source>
</evidence>
<feature type="domain" description="Nudix hydrolase" evidence="6">
    <location>
        <begin position="106"/>
        <end position="239"/>
    </location>
</feature>
<dbReference type="Gene3D" id="3.40.630.30">
    <property type="match status" value="1"/>
</dbReference>
<dbReference type="EMBL" id="SOAW01000001">
    <property type="protein sequence ID" value="TDT33611.1"/>
    <property type="molecule type" value="Genomic_DNA"/>
</dbReference>
<dbReference type="PANTHER" id="PTHR43046:SF12">
    <property type="entry name" value="GDP-MANNOSE MANNOSYL HYDROLASE"/>
    <property type="match status" value="1"/>
</dbReference>
<dbReference type="AlphaFoldDB" id="A0A4R7J811"/>
<proteinExistence type="inferred from homology"/>
<comment type="caution">
    <text evidence="7">The sequence shown here is derived from an EMBL/GenBank/DDBJ whole genome shotgun (WGS) entry which is preliminary data.</text>
</comment>
<dbReference type="RefSeq" id="WP_243831760.1">
    <property type="nucleotide sequence ID" value="NZ_CP171129.1"/>
</dbReference>
<sequence>MNIDCTIGADRIARLVWDRSPEPDELRETAERALAEVERVEVEVAAPDRVVRRALHLAGFRLEGTRRRAGRGADGSTVDVDLYGRLREDDTGGQSGFSAVMNSVLPRTRSIAHVLFHRDREGGREYLFCQTLFKPDWELPGGVVERFESPHTAATREVLEELGLEVELGDVLAVDWLPPYLGWDDAVELIFDGGVLSEEQLDSMVLQPSEIESVHWRRAADALDQLRPGAARRLQHIESEPNRTWYLEDGNPVG</sequence>
<dbReference type="PROSITE" id="PS51462">
    <property type="entry name" value="NUDIX"/>
    <property type="match status" value="1"/>
</dbReference>
<evidence type="ECO:0000256" key="2">
    <source>
        <dbReference type="ARBA" id="ARBA00005582"/>
    </source>
</evidence>
<dbReference type="PRINTS" id="PR00502">
    <property type="entry name" value="NUDIXFAMILY"/>
</dbReference>
<dbReference type="InterPro" id="IPR000086">
    <property type="entry name" value="NUDIX_hydrolase_dom"/>
</dbReference>
<evidence type="ECO:0000313" key="7">
    <source>
        <dbReference type="EMBL" id="TDT33611.1"/>
    </source>
</evidence>
<dbReference type="CDD" id="cd18876">
    <property type="entry name" value="NUDIX_Hydrolase"/>
    <property type="match status" value="1"/>
</dbReference>
<organism evidence="7 8">
    <name type="scientific">Naumannella halotolerans</name>
    <dbReference type="NCBI Taxonomy" id="993414"/>
    <lineage>
        <taxon>Bacteria</taxon>
        <taxon>Bacillati</taxon>
        <taxon>Actinomycetota</taxon>
        <taxon>Actinomycetes</taxon>
        <taxon>Propionibacteriales</taxon>
        <taxon>Propionibacteriaceae</taxon>
        <taxon>Naumannella</taxon>
    </lineage>
</organism>
<comment type="cofactor">
    <cofactor evidence="1">
        <name>Mg(2+)</name>
        <dbReference type="ChEBI" id="CHEBI:18420"/>
    </cofactor>
</comment>
<dbReference type="GO" id="GO:0016787">
    <property type="term" value="F:hydrolase activity"/>
    <property type="evidence" value="ECO:0007669"/>
    <property type="project" value="UniProtKB-KW"/>
</dbReference>
<dbReference type="PROSITE" id="PS00893">
    <property type="entry name" value="NUDIX_BOX"/>
    <property type="match status" value="1"/>
</dbReference>
<evidence type="ECO:0000256" key="5">
    <source>
        <dbReference type="RuleBase" id="RU003476"/>
    </source>
</evidence>
<reference evidence="7 8" key="1">
    <citation type="submission" date="2019-03" db="EMBL/GenBank/DDBJ databases">
        <title>Genomic Encyclopedia of Archaeal and Bacterial Type Strains, Phase II (KMG-II): from individual species to whole genera.</title>
        <authorList>
            <person name="Goeker M."/>
        </authorList>
    </citation>
    <scope>NUCLEOTIDE SEQUENCE [LARGE SCALE GENOMIC DNA]</scope>
    <source>
        <strain evidence="7 8">DSM 24323</strain>
    </source>
</reference>
<comment type="similarity">
    <text evidence="2 5">Belongs to the Nudix hydrolase family.</text>
</comment>
<dbReference type="Pfam" id="PF00293">
    <property type="entry name" value="NUDIX"/>
    <property type="match status" value="1"/>
</dbReference>
<name>A0A4R7J811_9ACTN</name>
<gene>
    <name evidence="7" type="ORF">CLV29_1234</name>
</gene>
<keyword evidence="4" id="KW-0460">Magnesium</keyword>
<evidence type="ECO:0000256" key="3">
    <source>
        <dbReference type="ARBA" id="ARBA00022801"/>
    </source>
</evidence>
<dbReference type="Gene3D" id="3.90.79.10">
    <property type="entry name" value="Nucleoside Triphosphate Pyrophosphohydrolase"/>
    <property type="match status" value="1"/>
</dbReference>
<accession>A0A4R7J811</accession>
<protein>
    <submittedName>
        <fullName evidence="7">NUDIX domain-containing protein</fullName>
    </submittedName>
</protein>
<evidence type="ECO:0000313" key="8">
    <source>
        <dbReference type="Proteomes" id="UP000295371"/>
    </source>
</evidence>
<dbReference type="InterPro" id="IPR020476">
    <property type="entry name" value="Nudix_hydrolase"/>
</dbReference>
<evidence type="ECO:0000256" key="4">
    <source>
        <dbReference type="ARBA" id="ARBA00022842"/>
    </source>
</evidence>